<protein>
    <recommendedName>
        <fullName evidence="3">HTH myb-type domain-containing protein</fullName>
    </recommendedName>
</protein>
<evidence type="ECO:0000313" key="4">
    <source>
        <dbReference type="EMBL" id="KAK7268984.1"/>
    </source>
</evidence>
<comment type="caution">
    <text evidence="4">The sequence shown here is derived from an EMBL/GenBank/DDBJ whole genome shotgun (WGS) entry which is preliminary data.</text>
</comment>
<organism evidence="4 5">
    <name type="scientific">Crotalaria pallida</name>
    <name type="common">Smooth rattlebox</name>
    <name type="synonym">Crotalaria striata</name>
    <dbReference type="NCBI Taxonomy" id="3830"/>
    <lineage>
        <taxon>Eukaryota</taxon>
        <taxon>Viridiplantae</taxon>
        <taxon>Streptophyta</taxon>
        <taxon>Embryophyta</taxon>
        <taxon>Tracheophyta</taxon>
        <taxon>Spermatophyta</taxon>
        <taxon>Magnoliopsida</taxon>
        <taxon>eudicotyledons</taxon>
        <taxon>Gunneridae</taxon>
        <taxon>Pentapetalae</taxon>
        <taxon>rosids</taxon>
        <taxon>fabids</taxon>
        <taxon>Fabales</taxon>
        <taxon>Fabaceae</taxon>
        <taxon>Papilionoideae</taxon>
        <taxon>50 kb inversion clade</taxon>
        <taxon>genistoids sensu lato</taxon>
        <taxon>core genistoids</taxon>
        <taxon>Crotalarieae</taxon>
        <taxon>Crotalaria</taxon>
    </lineage>
</organism>
<dbReference type="InterPro" id="IPR017930">
    <property type="entry name" value="Myb_dom"/>
</dbReference>
<evidence type="ECO:0000259" key="3">
    <source>
        <dbReference type="PROSITE" id="PS51294"/>
    </source>
</evidence>
<dbReference type="AlphaFoldDB" id="A0AAN9F577"/>
<accession>A0AAN9F577</accession>
<dbReference type="Proteomes" id="UP001372338">
    <property type="component" value="Unassembled WGS sequence"/>
</dbReference>
<dbReference type="PANTHER" id="PTHR10641">
    <property type="entry name" value="MYB FAMILY TRANSCRIPTION FACTOR"/>
    <property type="match status" value="1"/>
</dbReference>
<dbReference type="InterPro" id="IPR009057">
    <property type="entry name" value="Homeodomain-like_sf"/>
</dbReference>
<evidence type="ECO:0000256" key="2">
    <source>
        <dbReference type="ARBA" id="ARBA00023242"/>
    </source>
</evidence>
<dbReference type="PROSITE" id="PS51294">
    <property type="entry name" value="HTH_MYB"/>
    <property type="match status" value="1"/>
</dbReference>
<name>A0AAN9F577_CROPI</name>
<dbReference type="SUPFAM" id="SSF46689">
    <property type="entry name" value="Homeodomain-like"/>
    <property type="match status" value="1"/>
</dbReference>
<dbReference type="EMBL" id="JAYWIO010000004">
    <property type="protein sequence ID" value="KAK7268984.1"/>
    <property type="molecule type" value="Genomic_DNA"/>
</dbReference>
<sequence length="150" mass="17673">MTVATVVITARHRQDLFHGRRFYSSESLLLTLYNKSLLGNDMGKFPAPFMMNTIHFALQVVLSKLITWFWSQRFQTNVAMSWAYYFLKGLLRCGKSCRLKWTNYLRPDIKRVNFIREEEDTIIQLHDKLGNRSRVLVLALLGMLRKVLIM</sequence>
<dbReference type="GO" id="GO:0005634">
    <property type="term" value="C:nucleus"/>
    <property type="evidence" value="ECO:0007669"/>
    <property type="project" value="UniProtKB-SubCell"/>
</dbReference>
<proteinExistence type="predicted"/>
<evidence type="ECO:0000313" key="5">
    <source>
        <dbReference type="Proteomes" id="UP001372338"/>
    </source>
</evidence>
<dbReference type="Gene3D" id="1.10.10.60">
    <property type="entry name" value="Homeodomain-like"/>
    <property type="match status" value="1"/>
</dbReference>
<feature type="domain" description="HTH myb-type" evidence="3">
    <location>
        <begin position="92"/>
        <end position="109"/>
    </location>
</feature>
<keyword evidence="5" id="KW-1185">Reference proteome</keyword>
<comment type="subcellular location">
    <subcellularLocation>
        <location evidence="1">Nucleus</location>
    </subcellularLocation>
</comment>
<reference evidence="4 5" key="1">
    <citation type="submission" date="2024-01" db="EMBL/GenBank/DDBJ databases">
        <title>The genomes of 5 underutilized Papilionoideae crops provide insights into root nodulation and disease resistanc.</title>
        <authorList>
            <person name="Yuan L."/>
        </authorList>
    </citation>
    <scope>NUCLEOTIDE SEQUENCE [LARGE SCALE GENOMIC DNA]</scope>
    <source>
        <strain evidence="4">ZHUSHIDOU_FW_LH</strain>
        <tissue evidence="4">Leaf</tissue>
    </source>
</reference>
<evidence type="ECO:0000256" key="1">
    <source>
        <dbReference type="ARBA" id="ARBA00004123"/>
    </source>
</evidence>
<dbReference type="InterPro" id="IPR015495">
    <property type="entry name" value="Myb_TF_plants"/>
</dbReference>
<gene>
    <name evidence="4" type="ORF">RIF29_21697</name>
</gene>
<dbReference type="PANTHER" id="PTHR10641:SF1346">
    <property type="entry name" value="TRANSCRIPTION FACTOR MYB14"/>
    <property type="match status" value="1"/>
</dbReference>
<keyword evidence="2" id="KW-0539">Nucleus</keyword>